<feature type="compositionally biased region" description="Polar residues" evidence="1">
    <location>
        <begin position="81"/>
        <end position="90"/>
    </location>
</feature>
<evidence type="ECO:0000313" key="2">
    <source>
        <dbReference type="EnsemblPlants" id="PGSC0003DMT400091990"/>
    </source>
</evidence>
<accession>M1DNU9</accession>
<feature type="region of interest" description="Disordered" evidence="1">
    <location>
        <begin position="68"/>
        <end position="157"/>
    </location>
</feature>
<dbReference type="EnsemblPlants" id="PGSC0003DMT400091990">
    <property type="protein sequence ID" value="PGSC0003DMT400091990"/>
    <property type="gene ID" value="PGSC0003DMG400041561"/>
</dbReference>
<dbReference type="InParanoid" id="M1DNU9"/>
<dbReference type="PaxDb" id="4113-PGSC0003DMT400091990"/>
<sequence>MLFLEKLVADQRQTRTLVDQIVLWMPQLIETKVLAAKKEIKDEASGSEDTEEFKAQLAEMRTQIAKPVHVPTPFMPESLMQMLTQEPSTKSLDEFWGEHPKAKSGKRQHRAGESVEERPTDPTREERRREKRSRKASRKEAQEKEVREQQQRETTLS</sequence>
<proteinExistence type="predicted"/>
<name>M1DNU9_SOLTU</name>
<dbReference type="Gramene" id="PGSC0003DMT400091990">
    <property type="protein sequence ID" value="PGSC0003DMT400091990"/>
    <property type="gene ID" value="PGSC0003DMG400041561"/>
</dbReference>
<reference evidence="3" key="1">
    <citation type="journal article" date="2011" name="Nature">
        <title>Genome sequence and analysis of the tuber crop potato.</title>
        <authorList>
            <consortium name="The Potato Genome Sequencing Consortium"/>
        </authorList>
    </citation>
    <scope>NUCLEOTIDE SEQUENCE [LARGE SCALE GENOMIC DNA]</scope>
    <source>
        <strain evidence="3">cv. DM1-3 516 R44</strain>
    </source>
</reference>
<organism evidence="2 3">
    <name type="scientific">Solanum tuberosum</name>
    <name type="common">Potato</name>
    <dbReference type="NCBI Taxonomy" id="4113"/>
    <lineage>
        <taxon>Eukaryota</taxon>
        <taxon>Viridiplantae</taxon>
        <taxon>Streptophyta</taxon>
        <taxon>Embryophyta</taxon>
        <taxon>Tracheophyta</taxon>
        <taxon>Spermatophyta</taxon>
        <taxon>Magnoliopsida</taxon>
        <taxon>eudicotyledons</taxon>
        <taxon>Gunneridae</taxon>
        <taxon>Pentapetalae</taxon>
        <taxon>asterids</taxon>
        <taxon>lamiids</taxon>
        <taxon>Solanales</taxon>
        <taxon>Solanaceae</taxon>
        <taxon>Solanoideae</taxon>
        <taxon>Solaneae</taxon>
        <taxon>Solanum</taxon>
    </lineage>
</organism>
<dbReference type="Proteomes" id="UP000011115">
    <property type="component" value="Unassembled WGS sequence"/>
</dbReference>
<feature type="compositionally biased region" description="Basic and acidic residues" evidence="1">
    <location>
        <begin position="138"/>
        <end position="151"/>
    </location>
</feature>
<evidence type="ECO:0000256" key="1">
    <source>
        <dbReference type="SAM" id="MobiDB-lite"/>
    </source>
</evidence>
<evidence type="ECO:0000313" key="3">
    <source>
        <dbReference type="Proteomes" id="UP000011115"/>
    </source>
</evidence>
<feature type="compositionally biased region" description="Basic and acidic residues" evidence="1">
    <location>
        <begin position="110"/>
        <end position="128"/>
    </location>
</feature>
<protein>
    <recommendedName>
        <fullName evidence="4">Integrase core domain containing protein</fullName>
    </recommendedName>
</protein>
<reference evidence="2" key="2">
    <citation type="submission" date="2015-06" db="UniProtKB">
        <authorList>
            <consortium name="EnsemblPlants"/>
        </authorList>
    </citation>
    <scope>IDENTIFICATION</scope>
    <source>
        <strain evidence="2">DM1-3 516 R44</strain>
    </source>
</reference>
<evidence type="ECO:0008006" key="4">
    <source>
        <dbReference type="Google" id="ProtNLM"/>
    </source>
</evidence>
<dbReference type="AlphaFoldDB" id="M1DNU9"/>
<dbReference type="HOGENOM" id="CLU_093319_0_0_1"/>
<keyword evidence="3" id="KW-1185">Reference proteome</keyword>
<feature type="compositionally biased region" description="Basic and acidic residues" evidence="1">
    <location>
        <begin position="91"/>
        <end position="101"/>
    </location>
</feature>